<dbReference type="EC" id="1.1.1.169" evidence="2"/>
<dbReference type="PANTHER" id="PTHR43765:SF2">
    <property type="entry name" value="2-DEHYDROPANTOATE 2-REDUCTASE"/>
    <property type="match status" value="1"/>
</dbReference>
<evidence type="ECO:0000256" key="3">
    <source>
        <dbReference type="ARBA" id="ARBA00022857"/>
    </source>
</evidence>
<reference evidence="8" key="1">
    <citation type="journal article" date="2015" name="Nature">
        <title>Complex archaea that bridge the gap between prokaryotes and eukaryotes.</title>
        <authorList>
            <person name="Spang A."/>
            <person name="Saw J.H."/>
            <person name="Jorgensen S.L."/>
            <person name="Zaremba-Niedzwiedzka K."/>
            <person name="Martijn J."/>
            <person name="Lind A.E."/>
            <person name="van Eijk R."/>
            <person name="Schleper C."/>
            <person name="Guy L."/>
            <person name="Ettema T.J."/>
        </authorList>
    </citation>
    <scope>NUCLEOTIDE SEQUENCE</scope>
</reference>
<dbReference type="InterPro" id="IPR008927">
    <property type="entry name" value="6-PGluconate_DH-like_C_sf"/>
</dbReference>
<dbReference type="PANTHER" id="PTHR43765">
    <property type="entry name" value="2-DEHYDROPANTOATE 2-REDUCTASE-RELATED"/>
    <property type="match status" value="1"/>
</dbReference>
<dbReference type="GO" id="GO:0015940">
    <property type="term" value="P:pantothenate biosynthetic process"/>
    <property type="evidence" value="ECO:0007669"/>
    <property type="project" value="InterPro"/>
</dbReference>
<dbReference type="InterPro" id="IPR003710">
    <property type="entry name" value="ApbA"/>
</dbReference>
<evidence type="ECO:0000256" key="2">
    <source>
        <dbReference type="ARBA" id="ARBA00013014"/>
    </source>
</evidence>
<organism evidence="8">
    <name type="scientific">marine sediment metagenome</name>
    <dbReference type="NCBI Taxonomy" id="412755"/>
    <lineage>
        <taxon>unclassified sequences</taxon>
        <taxon>metagenomes</taxon>
        <taxon>ecological metagenomes</taxon>
    </lineage>
</organism>
<comment type="caution">
    <text evidence="8">The sequence shown here is derived from an EMBL/GenBank/DDBJ whole genome shotgun (WGS) entry which is preliminary data.</text>
</comment>
<dbReference type="EMBL" id="LAZR01000054">
    <property type="protein sequence ID" value="KKN98009.1"/>
    <property type="molecule type" value="Genomic_DNA"/>
</dbReference>
<dbReference type="GO" id="GO:0008677">
    <property type="term" value="F:2-dehydropantoate 2-reductase activity"/>
    <property type="evidence" value="ECO:0007669"/>
    <property type="project" value="UniProtKB-EC"/>
</dbReference>
<dbReference type="AlphaFoldDB" id="A0A0F9V1Z3"/>
<dbReference type="InterPro" id="IPR013752">
    <property type="entry name" value="KPA_reductase"/>
</dbReference>
<accession>A0A0F9V1Z3</accession>
<dbReference type="NCBIfam" id="TIGR00745">
    <property type="entry name" value="apbA_panE"/>
    <property type="match status" value="1"/>
</dbReference>
<dbReference type="Gene3D" id="1.10.1040.10">
    <property type="entry name" value="N-(1-d-carboxylethyl)-l-norvaline Dehydrogenase, domain 2"/>
    <property type="match status" value="1"/>
</dbReference>
<name>A0A0F9V1Z3_9ZZZZ</name>
<dbReference type="Pfam" id="PF08546">
    <property type="entry name" value="ApbA_C"/>
    <property type="match status" value="1"/>
</dbReference>
<gene>
    <name evidence="8" type="ORF">LCGC14_0152080</name>
</gene>
<comment type="similarity">
    <text evidence="1">Belongs to the ketopantoate reductase family.</text>
</comment>
<dbReference type="InterPro" id="IPR013332">
    <property type="entry name" value="KPR_N"/>
</dbReference>
<feature type="domain" description="Ketopantoate reductase N-terminal" evidence="6">
    <location>
        <begin position="2"/>
        <end position="149"/>
    </location>
</feature>
<dbReference type="SUPFAM" id="SSF51735">
    <property type="entry name" value="NAD(P)-binding Rossmann-fold domains"/>
    <property type="match status" value="1"/>
</dbReference>
<sequence length="303" mass="33795">MHVLGAGSLGLLWLARLQQAGQPCSLLVRNQATLEAWRTADNKLIFEQQGHQSQQRANVEVATTSDTPIQTLIVATKAHSTLAAVESVRHRLSTLSQILLLQNGLGAQQQVSHAFTEQRVLYASVTDGAWQPAPRHVIWAGQGTTLIGDPLNQRAPEWLKQLDSNAVQWQWDDNIVAVLWRKLAVNCAINPFTLLFDCVNGEVPNVAGSWLDECIAELQALLTSQAVPHLDDLPTQIYEVIRRTANNSSSMRQDMHAKRRTELDYILGYACRLAQHERIPTPALNRLLYATQRRLAELDLPVD</sequence>
<evidence type="ECO:0000259" key="6">
    <source>
        <dbReference type="Pfam" id="PF02558"/>
    </source>
</evidence>
<keyword evidence="4" id="KW-0560">Oxidoreductase</keyword>
<evidence type="ECO:0000256" key="1">
    <source>
        <dbReference type="ARBA" id="ARBA00007870"/>
    </source>
</evidence>
<keyword evidence="3" id="KW-0521">NADP</keyword>
<dbReference type="SUPFAM" id="SSF48179">
    <property type="entry name" value="6-phosphogluconate dehydrogenase C-terminal domain-like"/>
    <property type="match status" value="1"/>
</dbReference>
<evidence type="ECO:0000256" key="5">
    <source>
        <dbReference type="ARBA" id="ARBA00032024"/>
    </source>
</evidence>
<dbReference type="GO" id="GO:0005737">
    <property type="term" value="C:cytoplasm"/>
    <property type="evidence" value="ECO:0007669"/>
    <property type="project" value="TreeGrafter"/>
</dbReference>
<evidence type="ECO:0000313" key="8">
    <source>
        <dbReference type="EMBL" id="KKN98009.1"/>
    </source>
</evidence>
<feature type="domain" description="Ketopantoate reductase C-terminal" evidence="7">
    <location>
        <begin position="174"/>
        <end position="290"/>
    </location>
</feature>
<protein>
    <recommendedName>
        <fullName evidence="2">2-dehydropantoate 2-reductase</fullName>
        <ecNumber evidence="2">1.1.1.169</ecNumber>
    </recommendedName>
    <alternativeName>
        <fullName evidence="5">Ketopantoate reductase</fullName>
    </alternativeName>
</protein>
<dbReference type="Gene3D" id="3.40.50.720">
    <property type="entry name" value="NAD(P)-binding Rossmann-like Domain"/>
    <property type="match status" value="1"/>
</dbReference>
<dbReference type="InterPro" id="IPR036291">
    <property type="entry name" value="NAD(P)-bd_dom_sf"/>
</dbReference>
<proteinExistence type="inferred from homology"/>
<dbReference type="InterPro" id="IPR013328">
    <property type="entry name" value="6PGD_dom2"/>
</dbReference>
<dbReference type="InterPro" id="IPR050838">
    <property type="entry name" value="Ketopantoate_reductase"/>
</dbReference>
<dbReference type="Pfam" id="PF02558">
    <property type="entry name" value="ApbA"/>
    <property type="match status" value="1"/>
</dbReference>
<dbReference type="GO" id="GO:0050661">
    <property type="term" value="F:NADP binding"/>
    <property type="evidence" value="ECO:0007669"/>
    <property type="project" value="TreeGrafter"/>
</dbReference>
<evidence type="ECO:0000256" key="4">
    <source>
        <dbReference type="ARBA" id="ARBA00023002"/>
    </source>
</evidence>
<evidence type="ECO:0000259" key="7">
    <source>
        <dbReference type="Pfam" id="PF08546"/>
    </source>
</evidence>